<dbReference type="AlphaFoldDB" id="A0A7W4VI87"/>
<dbReference type="EMBL" id="JACHWB010000001">
    <property type="protein sequence ID" value="MBB3017710.1"/>
    <property type="molecule type" value="Genomic_DNA"/>
</dbReference>
<name>A0A7W4VI87_9HYPH</name>
<keyword evidence="2" id="KW-1185">Reference proteome</keyword>
<organism evidence="1 2">
    <name type="scientific">Microvirga lupini</name>
    <dbReference type="NCBI Taxonomy" id="420324"/>
    <lineage>
        <taxon>Bacteria</taxon>
        <taxon>Pseudomonadati</taxon>
        <taxon>Pseudomonadota</taxon>
        <taxon>Alphaproteobacteria</taxon>
        <taxon>Hyphomicrobiales</taxon>
        <taxon>Methylobacteriaceae</taxon>
        <taxon>Microvirga</taxon>
    </lineage>
</organism>
<evidence type="ECO:0000313" key="2">
    <source>
        <dbReference type="Proteomes" id="UP000532010"/>
    </source>
</evidence>
<proteinExistence type="predicted"/>
<gene>
    <name evidence="1" type="ORF">FHR70_000750</name>
</gene>
<comment type="caution">
    <text evidence="1">The sequence shown here is derived from an EMBL/GenBank/DDBJ whole genome shotgun (WGS) entry which is preliminary data.</text>
</comment>
<dbReference type="RefSeq" id="WP_183447221.1">
    <property type="nucleotide sequence ID" value="NZ_JACHWB010000001.1"/>
</dbReference>
<sequence>MAKSPAVADKPVESAGSEPLTLTEFCIRLSKRVKRVELIGAFEFVEKAAGHVRDTEEAFQGRFDAFIKQPA</sequence>
<reference evidence="1 2" key="1">
    <citation type="submission" date="2020-08" db="EMBL/GenBank/DDBJ databases">
        <title>The Agave Microbiome: Exploring the role of microbial communities in plant adaptations to desert environments.</title>
        <authorList>
            <person name="Partida-Martinez L.P."/>
        </authorList>
    </citation>
    <scope>NUCLEOTIDE SEQUENCE [LARGE SCALE GENOMIC DNA]</scope>
    <source>
        <strain evidence="1 2">AT3.9</strain>
    </source>
</reference>
<accession>A0A7W4VI87</accession>
<protein>
    <submittedName>
        <fullName evidence="1">Uncharacterized protein</fullName>
    </submittedName>
</protein>
<evidence type="ECO:0000313" key="1">
    <source>
        <dbReference type="EMBL" id="MBB3017710.1"/>
    </source>
</evidence>
<dbReference type="Proteomes" id="UP000532010">
    <property type="component" value="Unassembled WGS sequence"/>
</dbReference>